<evidence type="ECO:0008006" key="5">
    <source>
        <dbReference type="Google" id="ProtNLM"/>
    </source>
</evidence>
<keyword evidence="4" id="KW-1185">Reference proteome</keyword>
<comment type="caution">
    <text evidence="3">The sequence shown here is derived from an EMBL/GenBank/DDBJ whole genome shotgun (WGS) entry which is preliminary data.</text>
</comment>
<feature type="transmembrane region" description="Helical" evidence="2">
    <location>
        <begin position="47"/>
        <end position="66"/>
    </location>
</feature>
<dbReference type="PATRIC" id="fig|1350482.3.peg.981"/>
<evidence type="ECO:0000313" key="3">
    <source>
        <dbReference type="EMBL" id="KON75303.1"/>
    </source>
</evidence>
<keyword evidence="2" id="KW-1133">Transmembrane helix</keyword>
<dbReference type="Proteomes" id="UP000037387">
    <property type="component" value="Unassembled WGS sequence"/>
</dbReference>
<dbReference type="RefSeq" id="WP_053369608.1">
    <property type="nucleotide sequence ID" value="NZ_KQ435288.1"/>
</dbReference>
<reference evidence="3 4" key="1">
    <citation type="journal article" date="2015" name="Sci. Rep.">
        <title>Functional and structural properties of a novel cellulosome-like multienzyme complex: efficient glycoside hydrolysis of water-insoluble 7-xylosyl-10-deacetylpaclitaxel.</title>
        <authorList>
            <person name="Dou T.Y."/>
            <person name="Luan H.W."/>
            <person name="Ge G.B."/>
            <person name="Dong M.M."/>
            <person name="Zou H.F."/>
            <person name="He Y.Q."/>
            <person name="Cui P."/>
            <person name="Wang J.Y."/>
            <person name="Hao D.C."/>
            <person name="Yang S.L."/>
            <person name="Yang L."/>
        </authorList>
    </citation>
    <scope>NUCLEOTIDE SEQUENCE [LARGE SCALE GENOMIC DNA]</scope>
    <source>
        <strain evidence="3 4">F16</strain>
    </source>
</reference>
<feature type="region of interest" description="Disordered" evidence="1">
    <location>
        <begin position="107"/>
        <end position="132"/>
    </location>
</feature>
<accession>A0A0M0FCV1</accession>
<organism evidence="3 4">
    <name type="scientific">Cellulosimicrobium cellulans F16</name>
    <dbReference type="NCBI Taxonomy" id="1350482"/>
    <lineage>
        <taxon>Bacteria</taxon>
        <taxon>Bacillati</taxon>
        <taxon>Actinomycetota</taxon>
        <taxon>Actinomycetes</taxon>
        <taxon>Micrococcales</taxon>
        <taxon>Promicromonosporaceae</taxon>
        <taxon>Cellulosimicrobium</taxon>
    </lineage>
</organism>
<keyword evidence="2" id="KW-0812">Transmembrane</keyword>
<keyword evidence="2" id="KW-0472">Membrane</keyword>
<sequence>MSDTLTRTDDAFARALRERVDAAAPRIDVDIARVVPAARRVRRRRRAVVAGVCALAVVTGAGTWAAREHGLLRTEPLLPATVTPYVPDADAPTIDGGWPDAPYWHVRSESSGTDSTGAASHEVRDSWSGNDRPGVVTVEGSPEDGFSFGPRGWGNLLIDGERVMIGWDGLYALPTEPAQLEQLLRASVEPDRGAGSDEDKVFDMARSLLVDSPAPPALRDALWTIMTGLPTSTPLGEVTDSLGRTGEGVQRSLQGQTDRLVYDPVEHRVLESSHELDPGVLEEMEAQGQLEGVILSVTGRTTYLEEGPAEDTPVEPSLEDSGCVAWETC</sequence>
<feature type="compositionally biased region" description="Polar residues" evidence="1">
    <location>
        <begin position="109"/>
        <end position="118"/>
    </location>
</feature>
<evidence type="ECO:0000313" key="4">
    <source>
        <dbReference type="Proteomes" id="UP000037387"/>
    </source>
</evidence>
<proteinExistence type="predicted"/>
<name>A0A0M0FCV1_CELCE</name>
<gene>
    <name evidence="3" type="ORF">M768_04960</name>
</gene>
<dbReference type="EMBL" id="ATNL01000006">
    <property type="protein sequence ID" value="KON75303.1"/>
    <property type="molecule type" value="Genomic_DNA"/>
</dbReference>
<evidence type="ECO:0000256" key="2">
    <source>
        <dbReference type="SAM" id="Phobius"/>
    </source>
</evidence>
<protein>
    <recommendedName>
        <fullName evidence="5">CU044_5270 family protein</fullName>
    </recommendedName>
</protein>
<evidence type="ECO:0000256" key="1">
    <source>
        <dbReference type="SAM" id="MobiDB-lite"/>
    </source>
</evidence>
<dbReference type="AlphaFoldDB" id="A0A0M0FCV1"/>